<organism evidence="1 2">
    <name type="scientific">Tepidamorphus gemmatus</name>
    <dbReference type="NCBI Taxonomy" id="747076"/>
    <lineage>
        <taxon>Bacteria</taxon>
        <taxon>Pseudomonadati</taxon>
        <taxon>Pseudomonadota</taxon>
        <taxon>Alphaproteobacteria</taxon>
        <taxon>Hyphomicrobiales</taxon>
        <taxon>Tepidamorphaceae</taxon>
        <taxon>Tepidamorphus</taxon>
    </lineage>
</organism>
<comment type="caution">
    <text evidence="1">The sequence shown here is derived from an EMBL/GenBank/DDBJ whole genome shotgun (WGS) entry which is preliminary data.</text>
</comment>
<proteinExistence type="predicted"/>
<dbReference type="Gene3D" id="3.40.50.720">
    <property type="entry name" value="NAD(P)-binding Rossmann-like Domain"/>
    <property type="match status" value="1"/>
</dbReference>
<evidence type="ECO:0008006" key="3">
    <source>
        <dbReference type="Google" id="ProtNLM"/>
    </source>
</evidence>
<reference evidence="1 2" key="1">
    <citation type="submission" date="2019-03" db="EMBL/GenBank/DDBJ databases">
        <title>Genomic Encyclopedia of Type Strains, Phase IV (KMG-IV): sequencing the most valuable type-strain genomes for metagenomic binning, comparative biology and taxonomic classification.</title>
        <authorList>
            <person name="Goeker M."/>
        </authorList>
    </citation>
    <scope>NUCLEOTIDE SEQUENCE [LARGE SCALE GENOMIC DNA]</scope>
    <source>
        <strain evidence="1 2">DSM 19345</strain>
    </source>
</reference>
<evidence type="ECO:0000313" key="1">
    <source>
        <dbReference type="EMBL" id="TCT08449.1"/>
    </source>
</evidence>
<feature type="non-terminal residue" evidence="1">
    <location>
        <position position="32"/>
    </location>
</feature>
<sequence>MSVLSLFDLSGRRALVTGASRGIGSTIAVALA</sequence>
<gene>
    <name evidence="1" type="ORF">EDC22_109125</name>
</gene>
<protein>
    <recommendedName>
        <fullName evidence="3">Short subunit dehydrogenase</fullName>
    </recommendedName>
</protein>
<evidence type="ECO:0000313" key="2">
    <source>
        <dbReference type="Proteomes" id="UP000295678"/>
    </source>
</evidence>
<dbReference type="SUPFAM" id="SSF51735">
    <property type="entry name" value="NAD(P)-binding Rossmann-fold domains"/>
    <property type="match status" value="1"/>
</dbReference>
<dbReference type="EMBL" id="SMAK01000009">
    <property type="protein sequence ID" value="TCT08449.1"/>
    <property type="molecule type" value="Genomic_DNA"/>
</dbReference>
<accession>A0A4R3M828</accession>
<name>A0A4R3M828_9HYPH</name>
<keyword evidence="2" id="KW-1185">Reference proteome</keyword>
<dbReference type="Proteomes" id="UP000295678">
    <property type="component" value="Unassembled WGS sequence"/>
</dbReference>
<dbReference type="InterPro" id="IPR036291">
    <property type="entry name" value="NAD(P)-bd_dom_sf"/>
</dbReference>
<dbReference type="AlphaFoldDB" id="A0A4R3M828"/>